<dbReference type="VEuPathDB" id="FungiDB:TREMEDRAFT_31374"/>
<dbReference type="AlphaFoldDB" id="A0A4Q1BEN7"/>
<keyword evidence="2" id="KW-0378">Hydrolase</keyword>
<dbReference type="Pfam" id="PF13472">
    <property type="entry name" value="Lipase_GDSL_2"/>
    <property type="match status" value="1"/>
</dbReference>
<gene>
    <name evidence="2" type="ORF">M231_07048</name>
</gene>
<organism evidence="2 3">
    <name type="scientific">Tremella mesenterica</name>
    <name type="common">Jelly fungus</name>
    <dbReference type="NCBI Taxonomy" id="5217"/>
    <lineage>
        <taxon>Eukaryota</taxon>
        <taxon>Fungi</taxon>
        <taxon>Dikarya</taxon>
        <taxon>Basidiomycota</taxon>
        <taxon>Agaricomycotina</taxon>
        <taxon>Tremellomycetes</taxon>
        <taxon>Tremellales</taxon>
        <taxon>Tremellaceae</taxon>
        <taxon>Tremella</taxon>
    </lineage>
</organism>
<name>A0A4Q1BEN7_TREME</name>
<dbReference type="OrthoDB" id="671439at2759"/>
<evidence type="ECO:0000313" key="2">
    <source>
        <dbReference type="EMBL" id="RXK35675.1"/>
    </source>
</evidence>
<sequence length="272" mass="30857">MASAAYTDCILLFGDSLTQAWSPGSLAQRMAEHYLRRLDIVNRGYGGYNSDWASPVFEQIFTKASVREAGQSQAVRIITIWFGANDAVLPGQRQHVPLERYKTNLSKLISLIRSPASEWYSPQTKIILINPPPVIETAWHLSSLQKWRDFGSKGDPPTPNRDRRVTKQYAEACVEVAKAEGVDVIDFWNTLVQRAGGEEPERLAPFFYDGLHLTAEGYKVLFEALKGFINSKYPELNPETMEMRMPHWADVELDAPEKAFEGVRRRRLIGEL</sequence>
<dbReference type="Gene3D" id="3.40.50.1110">
    <property type="entry name" value="SGNH hydrolase"/>
    <property type="match status" value="1"/>
</dbReference>
<proteinExistence type="predicted"/>
<dbReference type="InParanoid" id="A0A4Q1BEN7"/>
<protein>
    <submittedName>
        <fullName evidence="2">GDSL Lipase/Acylhydrolase</fullName>
    </submittedName>
</protein>
<dbReference type="SUPFAM" id="SSF52266">
    <property type="entry name" value="SGNH hydrolase"/>
    <property type="match status" value="1"/>
</dbReference>
<dbReference type="InterPro" id="IPR036514">
    <property type="entry name" value="SGNH_hydro_sf"/>
</dbReference>
<dbReference type="EMBL" id="SDIL01000126">
    <property type="protein sequence ID" value="RXK35675.1"/>
    <property type="molecule type" value="Genomic_DNA"/>
</dbReference>
<dbReference type="InterPro" id="IPR045136">
    <property type="entry name" value="Iah1-like"/>
</dbReference>
<evidence type="ECO:0000259" key="1">
    <source>
        <dbReference type="Pfam" id="PF13472"/>
    </source>
</evidence>
<keyword evidence="3" id="KW-1185">Reference proteome</keyword>
<dbReference type="PANTHER" id="PTHR14209:SF19">
    <property type="entry name" value="ISOAMYL ACETATE-HYDROLYZING ESTERASE 1 HOMOLOG"/>
    <property type="match status" value="1"/>
</dbReference>
<accession>A0A4Q1BEN7</accession>
<dbReference type="InterPro" id="IPR013830">
    <property type="entry name" value="SGNH_hydro"/>
</dbReference>
<dbReference type="Proteomes" id="UP000289152">
    <property type="component" value="Unassembled WGS sequence"/>
</dbReference>
<evidence type="ECO:0000313" key="3">
    <source>
        <dbReference type="Proteomes" id="UP000289152"/>
    </source>
</evidence>
<feature type="domain" description="SGNH hydrolase-type esterase" evidence="1">
    <location>
        <begin position="12"/>
        <end position="220"/>
    </location>
</feature>
<reference evidence="2 3" key="1">
    <citation type="submission" date="2016-06" db="EMBL/GenBank/DDBJ databases">
        <title>Evolution of pathogenesis and genome organization in the Tremellales.</title>
        <authorList>
            <person name="Cuomo C."/>
            <person name="Litvintseva A."/>
            <person name="Heitman J."/>
            <person name="Chen Y."/>
            <person name="Sun S."/>
            <person name="Springer D."/>
            <person name="Dromer F."/>
            <person name="Young S."/>
            <person name="Zeng Q."/>
            <person name="Chapman S."/>
            <person name="Gujja S."/>
            <person name="Saif S."/>
            <person name="Birren B."/>
        </authorList>
    </citation>
    <scope>NUCLEOTIDE SEQUENCE [LARGE SCALE GENOMIC DNA]</scope>
    <source>
        <strain evidence="2 3">ATCC 28783</strain>
    </source>
</reference>
<dbReference type="FunCoup" id="A0A4Q1BEN7">
    <property type="interactions" value="84"/>
</dbReference>
<comment type="caution">
    <text evidence="2">The sequence shown here is derived from an EMBL/GenBank/DDBJ whole genome shotgun (WGS) entry which is preliminary data.</text>
</comment>
<dbReference type="CDD" id="cd01838">
    <property type="entry name" value="Isoamyl_acetate_hydrolase_like"/>
    <property type="match status" value="1"/>
</dbReference>
<dbReference type="STRING" id="5217.A0A4Q1BEN7"/>
<dbReference type="GO" id="GO:0016787">
    <property type="term" value="F:hydrolase activity"/>
    <property type="evidence" value="ECO:0007669"/>
    <property type="project" value="UniProtKB-KW"/>
</dbReference>
<dbReference type="PANTHER" id="PTHR14209">
    <property type="entry name" value="ISOAMYL ACETATE-HYDROLYZING ESTERASE 1"/>
    <property type="match status" value="1"/>
</dbReference>